<evidence type="ECO:0000313" key="17">
    <source>
        <dbReference type="Proteomes" id="UP000250003"/>
    </source>
</evidence>
<dbReference type="InterPro" id="IPR003661">
    <property type="entry name" value="HisK_dim/P_dom"/>
</dbReference>
<dbReference type="Pfam" id="PF02518">
    <property type="entry name" value="HATPase_c"/>
    <property type="match status" value="1"/>
</dbReference>
<dbReference type="InterPro" id="IPR050398">
    <property type="entry name" value="HssS/ArlS-like"/>
</dbReference>
<dbReference type="OrthoDB" id="9792991at2"/>
<dbReference type="Gene3D" id="1.10.287.130">
    <property type="match status" value="1"/>
</dbReference>
<proteinExistence type="predicted"/>
<evidence type="ECO:0000256" key="11">
    <source>
        <dbReference type="ARBA" id="ARBA00022989"/>
    </source>
</evidence>
<keyword evidence="11 14" id="KW-1133">Transmembrane helix</keyword>
<comment type="subcellular location">
    <subcellularLocation>
        <location evidence="2">Cell membrane</location>
        <topology evidence="2">Multi-pass membrane protein</topology>
    </subcellularLocation>
</comment>
<keyword evidence="9" id="KW-0418">Kinase</keyword>
<dbReference type="Proteomes" id="UP000250003">
    <property type="component" value="Chromosome"/>
</dbReference>
<dbReference type="GO" id="GO:0005524">
    <property type="term" value="F:ATP binding"/>
    <property type="evidence" value="ECO:0007669"/>
    <property type="project" value="UniProtKB-KW"/>
</dbReference>
<dbReference type="SUPFAM" id="SSF55874">
    <property type="entry name" value="ATPase domain of HSP90 chaperone/DNA topoisomerase II/histidine kinase"/>
    <property type="match status" value="1"/>
</dbReference>
<dbReference type="AlphaFoldDB" id="A0A2Z4U994"/>
<dbReference type="SUPFAM" id="SSF47384">
    <property type="entry name" value="Homodimeric domain of signal transducing histidine kinase"/>
    <property type="match status" value="1"/>
</dbReference>
<keyword evidence="5" id="KW-0597">Phosphoprotein</keyword>
<dbReference type="KEGG" id="blau:DQQ01_04975"/>
<dbReference type="InterPro" id="IPR003594">
    <property type="entry name" value="HATPase_dom"/>
</dbReference>
<evidence type="ECO:0000256" key="6">
    <source>
        <dbReference type="ARBA" id="ARBA00022679"/>
    </source>
</evidence>
<comment type="catalytic activity">
    <reaction evidence="1">
        <text>ATP + protein L-histidine = ADP + protein N-phospho-L-histidine.</text>
        <dbReference type="EC" id="2.7.13.3"/>
    </reaction>
</comment>
<dbReference type="CDD" id="cd00082">
    <property type="entry name" value="HisKA"/>
    <property type="match status" value="1"/>
</dbReference>
<evidence type="ECO:0000256" key="4">
    <source>
        <dbReference type="ARBA" id="ARBA00022475"/>
    </source>
</evidence>
<feature type="domain" description="Histidine kinase" evidence="15">
    <location>
        <begin position="327"/>
        <end position="540"/>
    </location>
</feature>
<dbReference type="PRINTS" id="PR01780">
    <property type="entry name" value="LANTIREGPROT"/>
</dbReference>
<dbReference type="PROSITE" id="PS50109">
    <property type="entry name" value="HIS_KIN"/>
    <property type="match status" value="1"/>
</dbReference>
<feature type="transmembrane region" description="Helical" evidence="14">
    <location>
        <begin position="202"/>
        <end position="224"/>
    </location>
</feature>
<evidence type="ECO:0000256" key="9">
    <source>
        <dbReference type="ARBA" id="ARBA00022777"/>
    </source>
</evidence>
<evidence type="ECO:0000313" key="16">
    <source>
        <dbReference type="EMBL" id="AWY97611.1"/>
    </source>
</evidence>
<dbReference type="RefSeq" id="WP_111918915.1">
    <property type="nucleotide sequence ID" value="NZ_CAUWHR010000001.1"/>
</dbReference>
<dbReference type="GO" id="GO:0005886">
    <property type="term" value="C:plasma membrane"/>
    <property type="evidence" value="ECO:0007669"/>
    <property type="project" value="UniProtKB-SubCell"/>
</dbReference>
<dbReference type="SMART" id="SM00387">
    <property type="entry name" value="HATPase_c"/>
    <property type="match status" value="1"/>
</dbReference>
<dbReference type="InterPro" id="IPR036097">
    <property type="entry name" value="HisK_dim/P_sf"/>
</dbReference>
<dbReference type="EC" id="2.7.13.3" evidence="3"/>
<keyword evidence="13 14" id="KW-0472">Membrane</keyword>
<keyword evidence="7 14" id="KW-0812">Transmembrane</keyword>
<evidence type="ECO:0000256" key="10">
    <source>
        <dbReference type="ARBA" id="ARBA00022840"/>
    </source>
</evidence>
<feature type="transmembrane region" description="Helical" evidence="14">
    <location>
        <begin position="102"/>
        <end position="122"/>
    </location>
</feature>
<keyword evidence="10" id="KW-0067">ATP-binding</keyword>
<evidence type="ECO:0000256" key="5">
    <source>
        <dbReference type="ARBA" id="ARBA00022553"/>
    </source>
</evidence>
<evidence type="ECO:0000259" key="15">
    <source>
        <dbReference type="PROSITE" id="PS50109"/>
    </source>
</evidence>
<feature type="transmembrane region" description="Helical" evidence="14">
    <location>
        <begin position="55"/>
        <end position="81"/>
    </location>
</feature>
<evidence type="ECO:0000256" key="2">
    <source>
        <dbReference type="ARBA" id="ARBA00004651"/>
    </source>
</evidence>
<name>A0A2Z4U994_9FIRM</name>
<keyword evidence="17" id="KW-1185">Reference proteome</keyword>
<dbReference type="GO" id="GO:0000155">
    <property type="term" value="F:phosphorelay sensor kinase activity"/>
    <property type="evidence" value="ECO:0007669"/>
    <property type="project" value="InterPro"/>
</dbReference>
<feature type="transmembrane region" description="Helical" evidence="14">
    <location>
        <begin position="142"/>
        <end position="164"/>
    </location>
</feature>
<evidence type="ECO:0000256" key="12">
    <source>
        <dbReference type="ARBA" id="ARBA00023012"/>
    </source>
</evidence>
<dbReference type="InterPro" id="IPR008358">
    <property type="entry name" value="Sig_transdc_His_kin/Pase_MprB"/>
</dbReference>
<keyword evidence="4" id="KW-1003">Cell membrane</keyword>
<dbReference type="EMBL" id="CP030280">
    <property type="protein sequence ID" value="AWY97611.1"/>
    <property type="molecule type" value="Genomic_DNA"/>
</dbReference>
<evidence type="ECO:0000256" key="1">
    <source>
        <dbReference type="ARBA" id="ARBA00000085"/>
    </source>
</evidence>
<protein>
    <recommendedName>
        <fullName evidence="3">histidine kinase</fullName>
        <ecNumber evidence="3">2.7.13.3</ecNumber>
    </recommendedName>
</protein>
<evidence type="ECO:0000256" key="13">
    <source>
        <dbReference type="ARBA" id="ARBA00023136"/>
    </source>
</evidence>
<gene>
    <name evidence="16" type="ORF">DQQ01_04975</name>
</gene>
<dbReference type="Pfam" id="PF00512">
    <property type="entry name" value="HisKA"/>
    <property type="match status" value="1"/>
</dbReference>
<dbReference type="PANTHER" id="PTHR45528">
    <property type="entry name" value="SENSOR HISTIDINE KINASE CPXA"/>
    <property type="match status" value="1"/>
</dbReference>
<feature type="transmembrane region" description="Helical" evidence="14">
    <location>
        <begin position="12"/>
        <end position="35"/>
    </location>
</feature>
<evidence type="ECO:0000256" key="7">
    <source>
        <dbReference type="ARBA" id="ARBA00022692"/>
    </source>
</evidence>
<evidence type="ECO:0000256" key="14">
    <source>
        <dbReference type="SAM" id="Phobius"/>
    </source>
</evidence>
<sequence>MGTKLKNYKKQILGGFLLFGWLMTPTLLILAMEFWNYGYHEFWKYAWTKDQSAEFRMASTVLAALAAVSLLLLLALSFLYWKKCAAKEQIKESRVDRVPTELAVLVVLLSAWQLGVMFADAVCYPGADLYFSGMVLISVKSIVLAVLKIVGVSLVFYTGILLLYRKIRLKITKQTSAIWRGMKTYKEKTPWETQLQNKKRGYVFLVGLVCVQGIFYTVLPIYQYGFVYAMRSSSPLLTVLLGGSSLLLAGITIRTWRKGGIFRDMGKLAEQIALMSEGESIPEELRLSEKSFFHETDRQLAGVSDSMAKSVEKQLQAERLKVDLITNMSHDLKTPLTSMIGYTDLLKKEELNDTARDYVDVIALKQEQLRDMIQDVFDLSKATSNAEQLNMERLDMVKLFEQILADMEDRIQEEKREIRTDFPEEGLYFMGDNGKMYRVVQNLLENALKYSLPDTRIYISVKQQGNQAQAVMKNIAGYEMNFSPEEIMERFVRGDAARTTKGHGLGLAIASSYVKNMGGSLNIEIDGDLFKIIMEFPCTET</sequence>
<keyword evidence="6" id="KW-0808">Transferase</keyword>
<accession>A0A2Z4U994</accession>
<dbReference type="Gene3D" id="3.30.565.10">
    <property type="entry name" value="Histidine kinase-like ATPase, C-terminal domain"/>
    <property type="match status" value="1"/>
</dbReference>
<organism evidence="16 17">
    <name type="scientific">Blautia argi</name>
    <dbReference type="NCBI Taxonomy" id="1912897"/>
    <lineage>
        <taxon>Bacteria</taxon>
        <taxon>Bacillati</taxon>
        <taxon>Bacillota</taxon>
        <taxon>Clostridia</taxon>
        <taxon>Lachnospirales</taxon>
        <taxon>Lachnospiraceae</taxon>
        <taxon>Blautia</taxon>
    </lineage>
</organism>
<feature type="transmembrane region" description="Helical" evidence="14">
    <location>
        <begin position="236"/>
        <end position="256"/>
    </location>
</feature>
<dbReference type="InterPro" id="IPR005467">
    <property type="entry name" value="His_kinase_dom"/>
</dbReference>
<evidence type="ECO:0000256" key="8">
    <source>
        <dbReference type="ARBA" id="ARBA00022741"/>
    </source>
</evidence>
<evidence type="ECO:0000256" key="3">
    <source>
        <dbReference type="ARBA" id="ARBA00012438"/>
    </source>
</evidence>
<keyword evidence="8" id="KW-0547">Nucleotide-binding</keyword>
<reference evidence="17" key="1">
    <citation type="submission" date="2018-06" db="EMBL/GenBank/DDBJ databases">
        <title>Description of Blautia argi sp. nov., a new anaerobic isolated from dog feces.</title>
        <authorList>
            <person name="Chang Y.-H."/>
            <person name="Paek J."/>
            <person name="Shin Y."/>
        </authorList>
    </citation>
    <scope>NUCLEOTIDE SEQUENCE [LARGE SCALE GENOMIC DNA]</scope>
    <source>
        <strain evidence="17">KCTC 15426</strain>
    </source>
</reference>
<dbReference type="PANTHER" id="PTHR45528:SF1">
    <property type="entry name" value="SENSOR HISTIDINE KINASE CPXA"/>
    <property type="match status" value="1"/>
</dbReference>
<dbReference type="SMART" id="SM00388">
    <property type="entry name" value="HisKA"/>
    <property type="match status" value="1"/>
</dbReference>
<dbReference type="InterPro" id="IPR036890">
    <property type="entry name" value="HATPase_C_sf"/>
</dbReference>
<keyword evidence="12" id="KW-0902">Two-component regulatory system</keyword>